<keyword evidence="2 4" id="KW-0689">Ribosomal protein</keyword>
<dbReference type="InterPro" id="IPR020606">
    <property type="entry name" value="Ribosomal_uS7_CS"/>
</dbReference>
<accession>A0A7S6ZPD5</accession>
<comment type="similarity">
    <text evidence="1 4">Belongs to the universal ribosomal protein uS7 family.</text>
</comment>
<dbReference type="GeneID" id="63377948"/>
<keyword evidence="3 4" id="KW-0687">Ribonucleoprotein</keyword>
<dbReference type="Pfam" id="PF00177">
    <property type="entry name" value="Ribosomal_S7"/>
    <property type="match status" value="1"/>
</dbReference>
<dbReference type="AlphaFoldDB" id="A0A7S6ZPD5"/>
<sequence length="146" mass="16562">MTSFSFHQNPLSTKVINLLMRHGKKTKAEKILLQSLKHIEDQAPGKSKEIFYRGILRAQPLVEVRFRRRRRGKARAIPHPLSPSRQLTLGIRGILQAAGEKPSLPLSKSLGEEFIQASQGKGSAIKKKLRLHKTAKANRTLAHFRW</sequence>
<dbReference type="InterPro" id="IPR000235">
    <property type="entry name" value="Ribosomal_uS7"/>
</dbReference>
<dbReference type="RefSeq" id="YP_010032408.1">
    <property type="nucleotide sequence ID" value="NC_053869.1"/>
</dbReference>
<dbReference type="PROSITE" id="PS00052">
    <property type="entry name" value="RIBOSOMAL_S7"/>
    <property type="match status" value="1"/>
</dbReference>
<evidence type="ECO:0000313" key="6">
    <source>
        <dbReference type="EMBL" id="QOW07622.1"/>
    </source>
</evidence>
<dbReference type="GO" id="GO:0005840">
    <property type="term" value="C:ribosome"/>
    <property type="evidence" value="ECO:0007669"/>
    <property type="project" value="UniProtKB-KW"/>
</dbReference>
<name>A0A7S6ZPD5_9STRA</name>
<dbReference type="EMBL" id="MT259947">
    <property type="protein sequence ID" value="QOW07622.1"/>
    <property type="molecule type" value="Genomic_DNA"/>
</dbReference>
<reference evidence="6" key="1">
    <citation type="submission" date="2020-03" db="EMBL/GenBank/DDBJ databases">
        <title>Schizocladia ischiensis organellar genomes: estimating the origin of multicellularity in heterokonts and the emergence of shallow ocean ecosystems.</title>
        <authorList>
            <person name="Phillips N."/>
            <person name="Brawn E.L."/>
            <person name="Boore J."/>
            <person name="Cheda B."/>
            <person name="Salomon M."/>
            <person name="Kawai H."/>
            <person name="Yamagishi T."/>
        </authorList>
    </citation>
    <scope>NUCLEOTIDE SEQUENCE</scope>
</reference>
<dbReference type="PIRSF" id="PIRSF002122">
    <property type="entry name" value="RPS7p_RPS7a_RPS5e_RPS7o"/>
    <property type="match status" value="1"/>
</dbReference>
<keyword evidence="6" id="KW-0496">Mitochondrion</keyword>
<dbReference type="Gene3D" id="1.10.455.10">
    <property type="entry name" value="Ribosomal protein S7 domain"/>
    <property type="match status" value="1"/>
</dbReference>
<dbReference type="InterPro" id="IPR023798">
    <property type="entry name" value="Ribosomal_uS7_dom"/>
</dbReference>
<organism evidence="6">
    <name type="scientific">Schizocladia ischiensis</name>
    <dbReference type="NCBI Taxonomy" id="196139"/>
    <lineage>
        <taxon>Eukaryota</taxon>
        <taxon>Sar</taxon>
        <taxon>Stramenopiles</taxon>
        <taxon>Ochrophyta</taxon>
        <taxon>PX clade</taxon>
        <taxon>Schizocladiophyceae</taxon>
        <taxon>Schizocladiales</taxon>
        <taxon>Schizocladiaceae</taxon>
        <taxon>Schizocladia</taxon>
    </lineage>
</organism>
<dbReference type="GO" id="GO:0003735">
    <property type="term" value="F:structural constituent of ribosome"/>
    <property type="evidence" value="ECO:0007669"/>
    <property type="project" value="InterPro"/>
</dbReference>
<geneLocation type="mitochondrion" evidence="6"/>
<dbReference type="SUPFAM" id="SSF47973">
    <property type="entry name" value="Ribosomal protein S7"/>
    <property type="match status" value="1"/>
</dbReference>
<evidence type="ECO:0000256" key="4">
    <source>
        <dbReference type="RuleBase" id="RU003619"/>
    </source>
</evidence>
<protein>
    <submittedName>
        <fullName evidence="6">Ribosomal protein S7</fullName>
    </submittedName>
</protein>
<evidence type="ECO:0000256" key="3">
    <source>
        <dbReference type="ARBA" id="ARBA00023274"/>
    </source>
</evidence>
<gene>
    <name evidence="6" type="primary">rps7</name>
</gene>
<feature type="domain" description="Small ribosomal subunit protein uS7" evidence="5">
    <location>
        <begin position="7"/>
        <end position="139"/>
    </location>
</feature>
<dbReference type="PANTHER" id="PTHR11205">
    <property type="entry name" value="RIBOSOMAL PROTEIN S7"/>
    <property type="match status" value="1"/>
</dbReference>
<dbReference type="GO" id="GO:0006412">
    <property type="term" value="P:translation"/>
    <property type="evidence" value="ECO:0007669"/>
    <property type="project" value="InterPro"/>
</dbReference>
<dbReference type="GO" id="GO:1990904">
    <property type="term" value="C:ribonucleoprotein complex"/>
    <property type="evidence" value="ECO:0007669"/>
    <property type="project" value="UniProtKB-KW"/>
</dbReference>
<evidence type="ECO:0000259" key="5">
    <source>
        <dbReference type="Pfam" id="PF00177"/>
    </source>
</evidence>
<proteinExistence type="inferred from homology"/>
<dbReference type="GO" id="GO:0003723">
    <property type="term" value="F:RNA binding"/>
    <property type="evidence" value="ECO:0007669"/>
    <property type="project" value="InterPro"/>
</dbReference>
<dbReference type="InterPro" id="IPR036823">
    <property type="entry name" value="Ribosomal_uS7_dom_sf"/>
</dbReference>
<evidence type="ECO:0000256" key="1">
    <source>
        <dbReference type="ARBA" id="ARBA00007151"/>
    </source>
</evidence>
<evidence type="ECO:0000256" key="2">
    <source>
        <dbReference type="ARBA" id="ARBA00022980"/>
    </source>
</evidence>